<keyword evidence="6" id="KW-1185">Reference proteome</keyword>
<keyword evidence="3" id="KW-1133">Transmembrane helix</keyword>
<sequence length="463" mass="51884">MWGNPSHLNSLHKAIKDHYSEPDCAKGPSGEQLEVLLAETNQEEHTYDGIDWGGERVAEEILAAAKRLEDDEKKVTRFSITGYSLGGLVSRYAVGVLHQRGFFDNVTLVNLNTIATPHIGLPRYPNFFSSLSSYLGPTLLSRTGEQLWAVDKWSPRGRPLLEVMADPERIFYQALCRFEHLRIYANTANDRTVPYPTAAIEADDIFYEHLTNGIDIELDEHYAPIIKSYHLPDTPPPAPVKPKKLSPAWFSNLRFPLPPALQFKFPYNILIFVSLPIIIPILLTLVFTRLTLSMRASRKRLRLLDKEESSVDRLMHVIARLERDMEESVAEMLDGPGPGAAPATPPEDASYRTLAPPKATLPSPEGPSAALENGERPADLKAERTDSVTATHPSGRPPTVLLTDLQLRLIRTLNTLPHLKKELVYINPCPNAHGPIICRDPKRFPSHKVGEGVVRHWVDHFII</sequence>
<feature type="domain" description="DUF676" evidence="4">
    <location>
        <begin position="1"/>
        <end position="197"/>
    </location>
</feature>
<feature type="transmembrane region" description="Helical" evidence="3">
    <location>
        <begin position="269"/>
        <end position="292"/>
    </location>
</feature>
<organism evidence="5 6">
    <name type="scientific">Fomitopsis schrenkii</name>
    <name type="common">Brown rot fungus</name>
    <dbReference type="NCBI Taxonomy" id="2126942"/>
    <lineage>
        <taxon>Eukaryota</taxon>
        <taxon>Fungi</taxon>
        <taxon>Dikarya</taxon>
        <taxon>Basidiomycota</taxon>
        <taxon>Agaricomycotina</taxon>
        <taxon>Agaricomycetes</taxon>
        <taxon>Polyporales</taxon>
        <taxon>Fomitopsis</taxon>
    </lineage>
</organism>
<dbReference type="InterPro" id="IPR029058">
    <property type="entry name" value="AB_hydrolase_fold"/>
</dbReference>
<feature type="region of interest" description="Disordered" evidence="2">
    <location>
        <begin position="328"/>
        <end position="399"/>
    </location>
</feature>
<reference evidence="5 6" key="1">
    <citation type="journal article" date="2012" name="Science">
        <title>The Paleozoic origin of enzymatic lignin decomposition reconstructed from 31 fungal genomes.</title>
        <authorList>
            <person name="Floudas D."/>
            <person name="Binder M."/>
            <person name="Riley R."/>
            <person name="Barry K."/>
            <person name="Blanchette R.A."/>
            <person name="Henrissat B."/>
            <person name="Martinez A.T."/>
            <person name="Otillar R."/>
            <person name="Spatafora J.W."/>
            <person name="Yadav J.S."/>
            <person name="Aerts A."/>
            <person name="Benoit I."/>
            <person name="Boyd A."/>
            <person name="Carlson A."/>
            <person name="Copeland A."/>
            <person name="Coutinho P.M."/>
            <person name="de Vries R.P."/>
            <person name="Ferreira P."/>
            <person name="Findley K."/>
            <person name="Foster B."/>
            <person name="Gaskell J."/>
            <person name="Glotzer D."/>
            <person name="Gorecki P."/>
            <person name="Heitman J."/>
            <person name="Hesse C."/>
            <person name="Hori C."/>
            <person name="Igarashi K."/>
            <person name="Jurgens J.A."/>
            <person name="Kallen N."/>
            <person name="Kersten P."/>
            <person name="Kohler A."/>
            <person name="Kuees U."/>
            <person name="Kumar T.K.A."/>
            <person name="Kuo A."/>
            <person name="LaButti K."/>
            <person name="Larrondo L.F."/>
            <person name="Lindquist E."/>
            <person name="Ling A."/>
            <person name="Lombard V."/>
            <person name="Lucas S."/>
            <person name="Lundell T."/>
            <person name="Martin R."/>
            <person name="McLaughlin D.J."/>
            <person name="Morgenstern I."/>
            <person name="Morin E."/>
            <person name="Murat C."/>
            <person name="Nagy L.G."/>
            <person name="Nolan M."/>
            <person name="Ohm R.A."/>
            <person name="Patyshakuliyeva A."/>
            <person name="Rokas A."/>
            <person name="Ruiz-Duenas F.J."/>
            <person name="Sabat G."/>
            <person name="Salamov A."/>
            <person name="Samejima M."/>
            <person name="Schmutz J."/>
            <person name="Slot J.C."/>
            <person name="St John F."/>
            <person name="Stenlid J."/>
            <person name="Sun H."/>
            <person name="Sun S."/>
            <person name="Syed K."/>
            <person name="Tsang A."/>
            <person name="Wiebenga A."/>
            <person name="Young D."/>
            <person name="Pisabarro A."/>
            <person name="Eastwood D.C."/>
            <person name="Martin F."/>
            <person name="Cullen D."/>
            <person name="Grigoriev I.V."/>
            <person name="Hibbett D.S."/>
        </authorList>
    </citation>
    <scope>NUCLEOTIDE SEQUENCE</scope>
    <source>
        <strain evidence="6">FP-58527</strain>
    </source>
</reference>
<protein>
    <recommendedName>
        <fullName evidence="4">DUF676 domain-containing protein</fullName>
    </recommendedName>
</protein>
<dbReference type="STRING" id="743788.S8FGX4"/>
<keyword evidence="3" id="KW-0812">Transmembrane</keyword>
<dbReference type="InParanoid" id="S8FGX4"/>
<dbReference type="InterPro" id="IPR007751">
    <property type="entry name" value="DUF676_lipase-like"/>
</dbReference>
<dbReference type="InterPro" id="IPR044294">
    <property type="entry name" value="Lipase-like"/>
</dbReference>
<dbReference type="PANTHER" id="PTHR12482">
    <property type="entry name" value="LIPASE ROG1-RELATED-RELATED"/>
    <property type="match status" value="1"/>
</dbReference>
<dbReference type="AlphaFoldDB" id="S8FGX4"/>
<comment type="similarity">
    <text evidence="1">Belongs to the putative lipase ROG1 family.</text>
</comment>
<dbReference type="PANTHER" id="PTHR12482:SF62">
    <property type="entry name" value="LIPASE ROG1-RELATED"/>
    <property type="match status" value="1"/>
</dbReference>
<evidence type="ECO:0000313" key="6">
    <source>
        <dbReference type="Proteomes" id="UP000015241"/>
    </source>
</evidence>
<dbReference type="SUPFAM" id="SSF53474">
    <property type="entry name" value="alpha/beta-Hydrolases"/>
    <property type="match status" value="1"/>
</dbReference>
<evidence type="ECO:0000256" key="1">
    <source>
        <dbReference type="ARBA" id="ARBA00007920"/>
    </source>
</evidence>
<evidence type="ECO:0000313" key="5">
    <source>
        <dbReference type="EMBL" id="EPT00661.1"/>
    </source>
</evidence>
<dbReference type="Pfam" id="PF05057">
    <property type="entry name" value="DUF676"/>
    <property type="match status" value="1"/>
</dbReference>
<dbReference type="HOGENOM" id="CLU_027968_0_0_1"/>
<feature type="compositionally biased region" description="Basic and acidic residues" evidence="2">
    <location>
        <begin position="373"/>
        <end position="386"/>
    </location>
</feature>
<evidence type="ECO:0000256" key="3">
    <source>
        <dbReference type="SAM" id="Phobius"/>
    </source>
</evidence>
<dbReference type="Gene3D" id="3.40.50.1820">
    <property type="entry name" value="alpha/beta hydrolase"/>
    <property type="match status" value="1"/>
</dbReference>
<proteinExistence type="inferred from homology"/>
<evidence type="ECO:0000256" key="2">
    <source>
        <dbReference type="SAM" id="MobiDB-lite"/>
    </source>
</evidence>
<dbReference type="eggNOG" id="KOG4372">
    <property type="taxonomic scope" value="Eukaryota"/>
</dbReference>
<keyword evidence="3" id="KW-0472">Membrane</keyword>
<name>S8FGX4_FOMSC</name>
<dbReference type="OrthoDB" id="273452at2759"/>
<dbReference type="EMBL" id="KE504147">
    <property type="protein sequence ID" value="EPT00661.1"/>
    <property type="molecule type" value="Genomic_DNA"/>
</dbReference>
<accession>S8FGX4</accession>
<evidence type="ECO:0000259" key="4">
    <source>
        <dbReference type="Pfam" id="PF05057"/>
    </source>
</evidence>
<dbReference type="Proteomes" id="UP000015241">
    <property type="component" value="Unassembled WGS sequence"/>
</dbReference>
<gene>
    <name evidence="5" type="ORF">FOMPIDRAFT_1023625</name>
</gene>